<dbReference type="AlphaFoldDB" id="A0A5M6CZT8"/>
<dbReference type="Gene3D" id="3.40.630.30">
    <property type="match status" value="1"/>
</dbReference>
<gene>
    <name evidence="4" type="ORF">F0145_22930</name>
</gene>
<dbReference type="Proteomes" id="UP000323426">
    <property type="component" value="Unassembled WGS sequence"/>
</dbReference>
<feature type="domain" description="N-acetyltransferase" evidence="3">
    <location>
        <begin position="5"/>
        <end position="174"/>
    </location>
</feature>
<reference evidence="4 5" key="1">
    <citation type="submission" date="2019-09" db="EMBL/GenBank/DDBJ databases">
        <title>Genome sequence and assembly of Adhaeribacter sp.</title>
        <authorList>
            <person name="Chhetri G."/>
        </authorList>
    </citation>
    <scope>NUCLEOTIDE SEQUENCE [LARGE SCALE GENOMIC DNA]</scope>
    <source>
        <strain evidence="4 5">DK36</strain>
    </source>
</reference>
<proteinExistence type="predicted"/>
<name>A0A5M6CZT8_9BACT</name>
<dbReference type="PROSITE" id="PS51186">
    <property type="entry name" value="GNAT"/>
    <property type="match status" value="1"/>
</dbReference>
<keyword evidence="5" id="KW-1185">Reference proteome</keyword>
<dbReference type="PANTHER" id="PTHR43877:SF1">
    <property type="entry name" value="ACETYLTRANSFERASE"/>
    <property type="match status" value="1"/>
</dbReference>
<organism evidence="4 5">
    <name type="scientific">Adhaeribacter rhizoryzae</name>
    <dbReference type="NCBI Taxonomy" id="2607907"/>
    <lineage>
        <taxon>Bacteria</taxon>
        <taxon>Pseudomonadati</taxon>
        <taxon>Bacteroidota</taxon>
        <taxon>Cytophagia</taxon>
        <taxon>Cytophagales</taxon>
        <taxon>Hymenobacteraceae</taxon>
        <taxon>Adhaeribacter</taxon>
    </lineage>
</organism>
<protein>
    <submittedName>
        <fullName evidence="4">GNAT family N-acetyltransferase</fullName>
    </submittedName>
</protein>
<evidence type="ECO:0000256" key="2">
    <source>
        <dbReference type="ARBA" id="ARBA00023315"/>
    </source>
</evidence>
<evidence type="ECO:0000313" key="4">
    <source>
        <dbReference type="EMBL" id="KAA5540366.1"/>
    </source>
</evidence>
<dbReference type="CDD" id="cd04301">
    <property type="entry name" value="NAT_SF"/>
    <property type="match status" value="1"/>
</dbReference>
<comment type="caution">
    <text evidence="4">The sequence shown here is derived from an EMBL/GenBank/DDBJ whole genome shotgun (WGS) entry which is preliminary data.</text>
</comment>
<sequence length="174" mass="19034">MNISVTIRVATSQDNIVLAQLGQETFAQAFAAANTPEDMAAYLPGTFSPALQAAELADPQNIFWLVYAGSELAGYVKMNTGPAAACITATKALKIARLYLLQHWHGRGIGSEILNQCFCYARAAGFGAVWLTVWEHNLGALTLYQRLGFKIIGHEDFVLGQDVQHDYIMEKVII</sequence>
<keyword evidence="1 4" id="KW-0808">Transferase</keyword>
<keyword evidence="2" id="KW-0012">Acyltransferase</keyword>
<accession>A0A5M6CZT8</accession>
<dbReference type="PANTHER" id="PTHR43877">
    <property type="entry name" value="AMINOALKYLPHOSPHONATE N-ACETYLTRANSFERASE-RELATED-RELATED"/>
    <property type="match status" value="1"/>
</dbReference>
<evidence type="ECO:0000259" key="3">
    <source>
        <dbReference type="PROSITE" id="PS51186"/>
    </source>
</evidence>
<dbReference type="Pfam" id="PF00583">
    <property type="entry name" value="Acetyltransf_1"/>
    <property type="match status" value="1"/>
</dbReference>
<dbReference type="EMBL" id="VWSF01000027">
    <property type="protein sequence ID" value="KAA5540366.1"/>
    <property type="molecule type" value="Genomic_DNA"/>
</dbReference>
<evidence type="ECO:0000256" key="1">
    <source>
        <dbReference type="ARBA" id="ARBA00022679"/>
    </source>
</evidence>
<dbReference type="SUPFAM" id="SSF55729">
    <property type="entry name" value="Acyl-CoA N-acyltransferases (Nat)"/>
    <property type="match status" value="1"/>
</dbReference>
<dbReference type="InterPro" id="IPR016181">
    <property type="entry name" value="Acyl_CoA_acyltransferase"/>
</dbReference>
<dbReference type="RefSeq" id="WP_150092420.1">
    <property type="nucleotide sequence ID" value="NZ_VWSF01000027.1"/>
</dbReference>
<evidence type="ECO:0000313" key="5">
    <source>
        <dbReference type="Proteomes" id="UP000323426"/>
    </source>
</evidence>
<dbReference type="GO" id="GO:0016747">
    <property type="term" value="F:acyltransferase activity, transferring groups other than amino-acyl groups"/>
    <property type="evidence" value="ECO:0007669"/>
    <property type="project" value="InterPro"/>
</dbReference>
<dbReference type="InterPro" id="IPR050832">
    <property type="entry name" value="Bact_Acetyltransf"/>
</dbReference>
<dbReference type="InterPro" id="IPR000182">
    <property type="entry name" value="GNAT_dom"/>
</dbReference>